<keyword evidence="4" id="KW-0418">Kinase</keyword>
<dbReference type="GO" id="GO:0004674">
    <property type="term" value="F:protein serine/threonine kinase activity"/>
    <property type="evidence" value="ECO:0007669"/>
    <property type="project" value="UniProtKB-KW"/>
</dbReference>
<comment type="similarity">
    <text evidence="6">Belongs to the protein kinase superfamily. STE Ser/Thr protein kinase family. MAP kinase kinase subfamily.</text>
</comment>
<reference evidence="12" key="1">
    <citation type="journal article" date="2023" name="Mol. Biol. Evol.">
        <title>Third-Generation Sequencing Reveals the Adaptive Role of the Epigenome in Three Deep-Sea Polychaetes.</title>
        <authorList>
            <person name="Perez M."/>
            <person name="Aroh O."/>
            <person name="Sun Y."/>
            <person name="Lan Y."/>
            <person name="Juniper S.K."/>
            <person name="Young C.R."/>
            <person name="Angers B."/>
            <person name="Qian P.Y."/>
        </authorList>
    </citation>
    <scope>NUCLEOTIDE SEQUENCE</scope>
    <source>
        <strain evidence="12">P08H-3</strain>
    </source>
</reference>
<dbReference type="PANTHER" id="PTHR48013:SF11">
    <property type="entry name" value="LICORNE"/>
    <property type="match status" value="1"/>
</dbReference>
<dbReference type="FunFam" id="1.10.510.10:FF:000432">
    <property type="entry name" value="mitogen-activated protein kinase kinase 3"/>
    <property type="match status" value="1"/>
</dbReference>
<dbReference type="Pfam" id="PF00069">
    <property type="entry name" value="Pkinase"/>
    <property type="match status" value="1"/>
</dbReference>
<gene>
    <name evidence="12" type="ORF">LSH36_339g02000</name>
</gene>
<organism evidence="12 13">
    <name type="scientific">Paralvinella palmiformis</name>
    <dbReference type="NCBI Taxonomy" id="53620"/>
    <lineage>
        <taxon>Eukaryota</taxon>
        <taxon>Metazoa</taxon>
        <taxon>Spiralia</taxon>
        <taxon>Lophotrochozoa</taxon>
        <taxon>Annelida</taxon>
        <taxon>Polychaeta</taxon>
        <taxon>Sedentaria</taxon>
        <taxon>Canalipalpata</taxon>
        <taxon>Terebellida</taxon>
        <taxon>Terebelliformia</taxon>
        <taxon>Alvinellidae</taxon>
        <taxon>Paralvinella</taxon>
    </lineage>
</organism>
<keyword evidence="2" id="KW-0808">Transferase</keyword>
<feature type="domain" description="Protein kinase" evidence="11">
    <location>
        <begin position="62"/>
        <end position="324"/>
    </location>
</feature>
<dbReference type="GO" id="GO:0051403">
    <property type="term" value="P:stress-activated MAPK cascade"/>
    <property type="evidence" value="ECO:0007669"/>
    <property type="project" value="TreeGrafter"/>
</dbReference>
<dbReference type="PROSITE" id="PS50011">
    <property type="entry name" value="PROTEIN_KINASE_DOM"/>
    <property type="match status" value="1"/>
</dbReference>
<dbReference type="InterPro" id="IPR011009">
    <property type="entry name" value="Kinase-like_dom_sf"/>
</dbReference>
<dbReference type="AlphaFoldDB" id="A0AAD9JFS1"/>
<dbReference type="PROSITE" id="PS00108">
    <property type="entry name" value="PROTEIN_KINASE_ST"/>
    <property type="match status" value="1"/>
</dbReference>
<accession>A0AAD9JFS1</accession>
<keyword evidence="5" id="KW-0067">ATP-binding</keyword>
<evidence type="ECO:0000256" key="4">
    <source>
        <dbReference type="ARBA" id="ARBA00022777"/>
    </source>
</evidence>
<evidence type="ECO:0000313" key="13">
    <source>
        <dbReference type="Proteomes" id="UP001208570"/>
    </source>
</evidence>
<dbReference type="PANTHER" id="PTHR48013">
    <property type="entry name" value="DUAL SPECIFICITY MITOGEN-ACTIVATED PROTEIN KINASE KINASE 5-RELATED"/>
    <property type="match status" value="1"/>
</dbReference>
<comment type="catalytic activity">
    <reaction evidence="8">
        <text>L-seryl-[protein] + ATP = O-phospho-L-seryl-[protein] + ADP + H(+)</text>
        <dbReference type="Rhea" id="RHEA:17989"/>
        <dbReference type="Rhea" id="RHEA-COMP:9863"/>
        <dbReference type="Rhea" id="RHEA-COMP:11604"/>
        <dbReference type="ChEBI" id="CHEBI:15378"/>
        <dbReference type="ChEBI" id="CHEBI:29999"/>
        <dbReference type="ChEBI" id="CHEBI:30616"/>
        <dbReference type="ChEBI" id="CHEBI:83421"/>
        <dbReference type="ChEBI" id="CHEBI:456216"/>
        <dbReference type="EC" id="2.7.12.2"/>
    </reaction>
</comment>
<comment type="caution">
    <text evidence="12">The sequence shown here is derived from an EMBL/GenBank/DDBJ whole genome shotgun (WGS) entry which is preliminary data.</text>
</comment>
<evidence type="ECO:0000256" key="8">
    <source>
        <dbReference type="ARBA" id="ARBA00049014"/>
    </source>
</evidence>
<evidence type="ECO:0000256" key="5">
    <source>
        <dbReference type="ARBA" id="ARBA00022840"/>
    </source>
</evidence>
<evidence type="ECO:0000256" key="6">
    <source>
        <dbReference type="ARBA" id="ARBA00038035"/>
    </source>
</evidence>
<dbReference type="SMART" id="SM00220">
    <property type="entry name" value="S_TKc"/>
    <property type="match status" value="1"/>
</dbReference>
<dbReference type="GO" id="GO:0004708">
    <property type="term" value="F:MAP kinase kinase activity"/>
    <property type="evidence" value="ECO:0007669"/>
    <property type="project" value="UniProtKB-EC"/>
</dbReference>
<dbReference type="Proteomes" id="UP001208570">
    <property type="component" value="Unassembled WGS sequence"/>
</dbReference>
<dbReference type="InterPro" id="IPR008271">
    <property type="entry name" value="Ser/Thr_kinase_AS"/>
</dbReference>
<keyword evidence="3" id="KW-0547">Nucleotide-binding</keyword>
<evidence type="ECO:0000256" key="7">
    <source>
        <dbReference type="ARBA" id="ARBA00038999"/>
    </source>
</evidence>
<comment type="catalytic activity">
    <reaction evidence="9">
        <text>L-threonyl-[protein] + ATP = O-phospho-L-threonyl-[protein] + ADP + H(+)</text>
        <dbReference type="Rhea" id="RHEA:46608"/>
        <dbReference type="Rhea" id="RHEA-COMP:11060"/>
        <dbReference type="Rhea" id="RHEA-COMP:11605"/>
        <dbReference type="ChEBI" id="CHEBI:15378"/>
        <dbReference type="ChEBI" id="CHEBI:30013"/>
        <dbReference type="ChEBI" id="CHEBI:30616"/>
        <dbReference type="ChEBI" id="CHEBI:61977"/>
        <dbReference type="ChEBI" id="CHEBI:456216"/>
        <dbReference type="EC" id="2.7.12.2"/>
    </reaction>
</comment>
<evidence type="ECO:0000259" key="11">
    <source>
        <dbReference type="PROSITE" id="PS50011"/>
    </source>
</evidence>
<keyword evidence="1" id="KW-0723">Serine/threonine-protein kinase</keyword>
<evidence type="ECO:0000256" key="10">
    <source>
        <dbReference type="ARBA" id="ARBA00051693"/>
    </source>
</evidence>
<dbReference type="Gene3D" id="1.10.510.10">
    <property type="entry name" value="Transferase(Phosphotransferase) domain 1"/>
    <property type="match status" value="1"/>
</dbReference>
<evidence type="ECO:0000256" key="3">
    <source>
        <dbReference type="ARBA" id="ARBA00022741"/>
    </source>
</evidence>
<evidence type="ECO:0000313" key="12">
    <source>
        <dbReference type="EMBL" id="KAK2152114.1"/>
    </source>
</evidence>
<keyword evidence="13" id="KW-1185">Reference proteome</keyword>
<evidence type="ECO:0000256" key="2">
    <source>
        <dbReference type="ARBA" id="ARBA00022679"/>
    </source>
</evidence>
<dbReference type="FunFam" id="3.30.200.20:FF:000040">
    <property type="entry name" value="Dual specificity mitogen-activated protein kinase kinase"/>
    <property type="match status" value="1"/>
</dbReference>
<dbReference type="Gene3D" id="3.30.200.20">
    <property type="entry name" value="Phosphorylase Kinase, domain 1"/>
    <property type="match status" value="1"/>
</dbReference>
<evidence type="ECO:0000256" key="1">
    <source>
        <dbReference type="ARBA" id="ARBA00022527"/>
    </source>
</evidence>
<name>A0AAD9JFS1_9ANNE</name>
<dbReference type="SUPFAM" id="SSF56112">
    <property type="entry name" value="Protein kinase-like (PK-like)"/>
    <property type="match status" value="1"/>
</dbReference>
<dbReference type="GO" id="GO:0005524">
    <property type="term" value="F:ATP binding"/>
    <property type="evidence" value="ECO:0007669"/>
    <property type="project" value="UniProtKB-KW"/>
</dbReference>
<dbReference type="InterPro" id="IPR000719">
    <property type="entry name" value="Prot_kinase_dom"/>
</dbReference>
<comment type="catalytic activity">
    <reaction evidence="10">
        <text>L-tyrosyl-[protein] + ATP = O-phospho-L-tyrosyl-[protein] + ADP + H(+)</text>
        <dbReference type="Rhea" id="RHEA:10596"/>
        <dbReference type="Rhea" id="RHEA-COMP:10136"/>
        <dbReference type="Rhea" id="RHEA-COMP:20101"/>
        <dbReference type="ChEBI" id="CHEBI:15378"/>
        <dbReference type="ChEBI" id="CHEBI:30616"/>
        <dbReference type="ChEBI" id="CHEBI:46858"/>
        <dbReference type="ChEBI" id="CHEBI:61978"/>
        <dbReference type="ChEBI" id="CHEBI:456216"/>
        <dbReference type="EC" id="2.7.12.2"/>
    </reaction>
</comment>
<sequence length="347" mass="39274">MDPSSRCGSGTKRSKKGKNKLQKFNFDDSMSSLGRVTPPLNLDSHMKMEINGCSIDIDVCDLRLVEELGKGINGPVNKMEHIRSGEVMAVKKIQHISYDPLDEKRLLMDLETNMKSKKLPHTVKFYGALYYEGDVWICMEVMDTSLDKFYHKVYALNRTIPEEIIGQIAICVIVALQKLKQELKIAHRDVKPSNILLNRDGEVKICDYGISGRLENSLTQSYVGTQMYMAPEYIDPAKDRRKGFSVRADVWSLGLTLMEIAIGQFPYKKCESAFQQVKVVVHGNPPRLPEGKYSAEFSDFIATCLTKEEEKRPKFIGLLEHPFIIRAKENSDVNLGAFVREILDGSS</sequence>
<protein>
    <recommendedName>
        <fullName evidence="7">mitogen-activated protein kinase kinase</fullName>
        <ecNumber evidence="7">2.7.12.2</ecNumber>
    </recommendedName>
</protein>
<proteinExistence type="inferred from homology"/>
<dbReference type="EC" id="2.7.12.2" evidence="7"/>
<dbReference type="EMBL" id="JAODUP010000339">
    <property type="protein sequence ID" value="KAK2152114.1"/>
    <property type="molecule type" value="Genomic_DNA"/>
</dbReference>
<evidence type="ECO:0000256" key="9">
    <source>
        <dbReference type="ARBA" id="ARBA00049299"/>
    </source>
</evidence>